<dbReference type="InterPro" id="IPR000719">
    <property type="entry name" value="Prot_kinase_dom"/>
</dbReference>
<dbReference type="GO" id="GO:0004672">
    <property type="term" value="F:protein kinase activity"/>
    <property type="evidence" value="ECO:0007669"/>
    <property type="project" value="InterPro"/>
</dbReference>
<dbReference type="PROSITE" id="PS50088">
    <property type="entry name" value="ANK_REPEAT"/>
    <property type="match status" value="3"/>
</dbReference>
<evidence type="ECO:0000256" key="2">
    <source>
        <dbReference type="ARBA" id="ARBA00023043"/>
    </source>
</evidence>
<dbReference type="GO" id="GO:0005524">
    <property type="term" value="F:ATP binding"/>
    <property type="evidence" value="ECO:0007669"/>
    <property type="project" value="UniProtKB-UniRule"/>
</dbReference>
<name>A0A7R8WVE9_9CRUS</name>
<dbReference type="InterPro" id="IPR036770">
    <property type="entry name" value="Ankyrin_rpt-contain_sf"/>
</dbReference>
<keyword evidence="1" id="KW-0677">Repeat</keyword>
<dbReference type="PRINTS" id="PR01415">
    <property type="entry name" value="ANKYRIN"/>
</dbReference>
<dbReference type="GO" id="GO:0085020">
    <property type="term" value="P:protein K6-linked ubiquitination"/>
    <property type="evidence" value="ECO:0007669"/>
    <property type="project" value="TreeGrafter"/>
</dbReference>
<feature type="region of interest" description="Disordered" evidence="3">
    <location>
        <begin position="341"/>
        <end position="387"/>
    </location>
</feature>
<dbReference type="InterPro" id="IPR017441">
    <property type="entry name" value="Protein_kinase_ATP_BS"/>
</dbReference>
<dbReference type="Pfam" id="PF12796">
    <property type="entry name" value="Ank_2"/>
    <property type="match status" value="2"/>
</dbReference>
<feature type="compositionally biased region" description="Basic and acidic residues" evidence="3">
    <location>
        <begin position="369"/>
        <end position="387"/>
    </location>
</feature>
<evidence type="ECO:0000256" key="3">
    <source>
        <dbReference type="SAM" id="MobiDB-lite"/>
    </source>
</evidence>
<keyword evidence="2" id="KW-0040">ANK repeat</keyword>
<protein>
    <submittedName>
        <fullName evidence="4">Uncharacterized protein</fullName>
    </submittedName>
</protein>
<dbReference type="SUPFAM" id="SSF48403">
    <property type="entry name" value="Ankyrin repeat"/>
    <property type="match status" value="1"/>
</dbReference>
<dbReference type="AlphaFoldDB" id="A0A7R8WVE9"/>
<feature type="compositionally biased region" description="Basic and acidic residues" evidence="3">
    <location>
        <begin position="341"/>
        <end position="351"/>
    </location>
</feature>
<evidence type="ECO:0000256" key="1">
    <source>
        <dbReference type="ARBA" id="ARBA00022737"/>
    </source>
</evidence>
<accession>A0A7R8WVE9</accession>
<proteinExistence type="predicted"/>
<sequence length="387" mass="43061">MAPTRSTGTFAHGSHTFDTHLRPWLPHIRITVTYDRECVGTEEVRMTWLHVFALLPGYHPVVELLLHHGADPNALTSPFNRTPLHLAATGETATVLIDNGAVVSARDKWGQTPLLLVARRGHHSLAEVLLDNGADPNIPDSDKQTPLHLASERGHHSLAELLLDHGADVLATDRRGRTPLSEAKTANVILAVIGHTEDVNRQDQQTGNTLLHSCCERGYEDAVKRLIEKGARLDLKNKKGEKALDIARAKGYAHIASHFPGHLQSGRFERDFEVVKDEKHTDGLLGKGAFGRVFKAKRRGTDDVFAIKEIHFPPEDAEKTLREVRAAMKLSREREGILNHHDAWLEDRRTSDEDESSESSSPSQEESDGGIRFEETAEIGRKNRSQE</sequence>
<dbReference type="Gene3D" id="3.30.200.20">
    <property type="entry name" value="Phosphorylase Kinase, domain 1"/>
    <property type="match status" value="1"/>
</dbReference>
<dbReference type="PROSITE" id="PS50297">
    <property type="entry name" value="ANK_REP_REGION"/>
    <property type="match status" value="3"/>
</dbReference>
<dbReference type="GO" id="GO:0031436">
    <property type="term" value="C:BRCA1-BARD1 complex"/>
    <property type="evidence" value="ECO:0007669"/>
    <property type="project" value="TreeGrafter"/>
</dbReference>
<dbReference type="Pfam" id="PF00023">
    <property type="entry name" value="Ank"/>
    <property type="match status" value="1"/>
</dbReference>
<reference evidence="4" key="1">
    <citation type="submission" date="2020-11" db="EMBL/GenBank/DDBJ databases">
        <authorList>
            <person name="Tran Van P."/>
        </authorList>
    </citation>
    <scope>NUCLEOTIDE SEQUENCE</scope>
</reference>
<gene>
    <name evidence="4" type="ORF">CTOB1V02_LOCUS13497</name>
</gene>
<dbReference type="PROSITE" id="PS00107">
    <property type="entry name" value="PROTEIN_KINASE_ATP"/>
    <property type="match status" value="1"/>
</dbReference>
<dbReference type="OrthoDB" id="6431538at2759"/>
<dbReference type="PANTHER" id="PTHR24171">
    <property type="entry name" value="ANKYRIN REPEAT DOMAIN-CONTAINING PROTEIN 39-RELATED"/>
    <property type="match status" value="1"/>
</dbReference>
<dbReference type="GO" id="GO:0004842">
    <property type="term" value="F:ubiquitin-protein transferase activity"/>
    <property type="evidence" value="ECO:0007669"/>
    <property type="project" value="TreeGrafter"/>
</dbReference>
<dbReference type="PROSITE" id="PS50011">
    <property type="entry name" value="PROTEIN_KINASE_DOM"/>
    <property type="match status" value="1"/>
</dbReference>
<dbReference type="PANTHER" id="PTHR24171:SF9">
    <property type="entry name" value="ANKYRIN REPEAT DOMAIN-CONTAINING PROTEIN 39"/>
    <property type="match status" value="1"/>
</dbReference>
<dbReference type="InterPro" id="IPR011009">
    <property type="entry name" value="Kinase-like_dom_sf"/>
</dbReference>
<dbReference type="InterPro" id="IPR002110">
    <property type="entry name" value="Ankyrin_rpt"/>
</dbReference>
<dbReference type="EMBL" id="OB674180">
    <property type="protein sequence ID" value="CAD7235682.1"/>
    <property type="molecule type" value="Genomic_DNA"/>
</dbReference>
<dbReference type="SUPFAM" id="SSF56112">
    <property type="entry name" value="Protein kinase-like (PK-like)"/>
    <property type="match status" value="1"/>
</dbReference>
<organism evidence="4">
    <name type="scientific">Cyprideis torosa</name>
    <dbReference type="NCBI Taxonomy" id="163714"/>
    <lineage>
        <taxon>Eukaryota</taxon>
        <taxon>Metazoa</taxon>
        <taxon>Ecdysozoa</taxon>
        <taxon>Arthropoda</taxon>
        <taxon>Crustacea</taxon>
        <taxon>Oligostraca</taxon>
        <taxon>Ostracoda</taxon>
        <taxon>Podocopa</taxon>
        <taxon>Podocopida</taxon>
        <taxon>Cytherocopina</taxon>
        <taxon>Cytheroidea</taxon>
        <taxon>Cytherideidae</taxon>
        <taxon>Cyprideis</taxon>
    </lineage>
</organism>
<evidence type="ECO:0000313" key="4">
    <source>
        <dbReference type="EMBL" id="CAD7235682.1"/>
    </source>
</evidence>
<dbReference type="SMART" id="SM00248">
    <property type="entry name" value="ANK"/>
    <property type="match status" value="5"/>
</dbReference>
<dbReference type="Gene3D" id="1.25.40.20">
    <property type="entry name" value="Ankyrin repeat-containing domain"/>
    <property type="match status" value="3"/>
</dbReference>
<dbReference type="GO" id="GO:0070531">
    <property type="term" value="C:BRCA1-A complex"/>
    <property type="evidence" value="ECO:0007669"/>
    <property type="project" value="TreeGrafter"/>
</dbReference>